<dbReference type="Proteomes" id="UP001184230">
    <property type="component" value="Unassembled WGS sequence"/>
</dbReference>
<reference evidence="2 3" key="1">
    <citation type="submission" date="2023-07" db="EMBL/GenBank/DDBJ databases">
        <title>Sorghum-associated microbial communities from plants grown in Nebraska, USA.</title>
        <authorList>
            <person name="Schachtman D."/>
        </authorList>
    </citation>
    <scope>NUCLEOTIDE SEQUENCE [LARGE SCALE GENOMIC DNA]</scope>
    <source>
        <strain evidence="2 3">DS1781</strain>
    </source>
</reference>
<evidence type="ECO:0000313" key="3">
    <source>
        <dbReference type="Proteomes" id="UP001184230"/>
    </source>
</evidence>
<accession>A0ABU1NGR0</accession>
<protein>
    <recommendedName>
        <fullName evidence="4">Lipoprotein</fullName>
    </recommendedName>
</protein>
<evidence type="ECO:0000313" key="2">
    <source>
        <dbReference type="EMBL" id="MDR6537639.1"/>
    </source>
</evidence>
<dbReference type="EMBL" id="JAVDRF010000007">
    <property type="protein sequence ID" value="MDR6537639.1"/>
    <property type="molecule type" value="Genomic_DNA"/>
</dbReference>
<evidence type="ECO:0008006" key="4">
    <source>
        <dbReference type="Google" id="ProtNLM"/>
    </source>
</evidence>
<keyword evidence="3" id="KW-1185">Reference proteome</keyword>
<proteinExistence type="predicted"/>
<name>A0ABU1NGR0_9BURK</name>
<dbReference type="PROSITE" id="PS51257">
    <property type="entry name" value="PROKAR_LIPOPROTEIN"/>
    <property type="match status" value="1"/>
</dbReference>
<evidence type="ECO:0000256" key="1">
    <source>
        <dbReference type="SAM" id="MobiDB-lite"/>
    </source>
</evidence>
<sequence length="39" mass="4209">MRRLTLTFLHSILLACSHSASRPAGEPYVSGQRSGSHAI</sequence>
<feature type="region of interest" description="Disordered" evidence="1">
    <location>
        <begin position="19"/>
        <end position="39"/>
    </location>
</feature>
<organism evidence="2 3">
    <name type="scientific">Variovorax soli</name>
    <dbReference type="NCBI Taxonomy" id="376815"/>
    <lineage>
        <taxon>Bacteria</taxon>
        <taxon>Pseudomonadati</taxon>
        <taxon>Pseudomonadota</taxon>
        <taxon>Betaproteobacteria</taxon>
        <taxon>Burkholderiales</taxon>
        <taxon>Comamonadaceae</taxon>
        <taxon>Variovorax</taxon>
    </lineage>
</organism>
<gene>
    <name evidence="2" type="ORF">J2739_003420</name>
</gene>
<comment type="caution">
    <text evidence="2">The sequence shown here is derived from an EMBL/GenBank/DDBJ whole genome shotgun (WGS) entry which is preliminary data.</text>
</comment>